<evidence type="ECO:0000256" key="1">
    <source>
        <dbReference type="SAM" id="Phobius"/>
    </source>
</evidence>
<feature type="transmembrane region" description="Helical" evidence="1">
    <location>
        <begin position="197"/>
        <end position="218"/>
    </location>
</feature>
<keyword evidence="1" id="KW-0812">Transmembrane</keyword>
<dbReference type="KEGG" id="scor:J3U87_05225"/>
<dbReference type="InterPro" id="IPR021552">
    <property type="entry name" value="ArsP_2"/>
</dbReference>
<feature type="transmembrane region" description="Helical" evidence="1">
    <location>
        <begin position="124"/>
        <end position="146"/>
    </location>
</feature>
<dbReference type="AlphaFoldDB" id="A0A8A4TQP2"/>
<feature type="transmembrane region" description="Helical" evidence="1">
    <location>
        <begin position="278"/>
        <end position="299"/>
    </location>
</feature>
<evidence type="ECO:0000313" key="3">
    <source>
        <dbReference type="Proteomes" id="UP000663929"/>
    </source>
</evidence>
<evidence type="ECO:0000313" key="2">
    <source>
        <dbReference type="EMBL" id="QTD51853.1"/>
    </source>
</evidence>
<reference evidence="2" key="1">
    <citation type="submission" date="2021-03" db="EMBL/GenBank/DDBJ databases">
        <title>Acanthopleuribacteraceae sp. M133.</title>
        <authorList>
            <person name="Wang G."/>
        </authorList>
    </citation>
    <scope>NUCLEOTIDE SEQUENCE</scope>
    <source>
        <strain evidence="2">M133</strain>
    </source>
</reference>
<keyword evidence="1" id="KW-0472">Membrane</keyword>
<keyword evidence="1" id="KW-1133">Transmembrane helix</keyword>
<dbReference type="NCBIfam" id="NF037962">
    <property type="entry name" value="arsenic_eff"/>
    <property type="match status" value="1"/>
</dbReference>
<feature type="transmembrane region" description="Helical" evidence="1">
    <location>
        <begin position="96"/>
        <end position="117"/>
    </location>
</feature>
<name>A0A8A4TQP2_SULCO</name>
<sequence>MTTWILRKINASKAFPILDTVPESYPNGISLFCVLLVLLFFVQRYDPAMFNMIVNTLSDAYIGVSIFVALTLAGFYSLDRYLKSDLTRFLNGSSAVQVPLAAFLGALPGCGGAIIVVTQFVNGGLSFGALVAVLISTMGDAAFLLISRKPDIALLVYGISLAAGIVFGIAINWLHGRDYMKSEPCSLGDGPKDFPRLTSWMVMSFLALLAPASLIGILEACQFDLNPLFGTWAHLEPVKWLGFFGALLCIIVWICQPLDSWSARFADHSEIKYLKETIVAETSFVSVWVIFGFLSYEFLVYFTGLDLHAHFVELGQYGILLAIVIGFIPGCGPQIVVTTLYINGVVPLSAQLANAISNDGDALFPAIALAPRVAIKATIYSAIPAFLIGYGALSMGY</sequence>
<keyword evidence="3" id="KW-1185">Reference proteome</keyword>
<protein>
    <submittedName>
        <fullName evidence="2">Arsenic efflux protein</fullName>
    </submittedName>
</protein>
<dbReference type="EMBL" id="CP071793">
    <property type="protein sequence ID" value="QTD51853.1"/>
    <property type="molecule type" value="Genomic_DNA"/>
</dbReference>
<gene>
    <name evidence="2" type="ORF">J3U87_05225</name>
</gene>
<proteinExistence type="predicted"/>
<feature type="transmembrane region" description="Helical" evidence="1">
    <location>
        <begin position="54"/>
        <end position="76"/>
    </location>
</feature>
<feature type="transmembrane region" description="Helical" evidence="1">
    <location>
        <begin position="238"/>
        <end position="258"/>
    </location>
</feature>
<feature type="transmembrane region" description="Helical" evidence="1">
    <location>
        <begin position="319"/>
        <end position="342"/>
    </location>
</feature>
<organism evidence="2 3">
    <name type="scientific">Sulfidibacter corallicola</name>
    <dbReference type="NCBI Taxonomy" id="2818388"/>
    <lineage>
        <taxon>Bacteria</taxon>
        <taxon>Pseudomonadati</taxon>
        <taxon>Acidobacteriota</taxon>
        <taxon>Holophagae</taxon>
        <taxon>Acanthopleuribacterales</taxon>
        <taxon>Acanthopleuribacteraceae</taxon>
        <taxon>Sulfidibacter</taxon>
    </lineage>
</organism>
<dbReference type="Pfam" id="PF11449">
    <property type="entry name" value="ArsP_2"/>
    <property type="match status" value="1"/>
</dbReference>
<dbReference type="Proteomes" id="UP000663929">
    <property type="component" value="Chromosome"/>
</dbReference>
<feature type="transmembrane region" description="Helical" evidence="1">
    <location>
        <begin position="152"/>
        <end position="176"/>
    </location>
</feature>
<dbReference type="RefSeq" id="WP_237381972.1">
    <property type="nucleotide sequence ID" value="NZ_CP071793.1"/>
</dbReference>
<feature type="transmembrane region" description="Helical" evidence="1">
    <location>
        <begin position="25"/>
        <end position="42"/>
    </location>
</feature>
<feature type="transmembrane region" description="Helical" evidence="1">
    <location>
        <begin position="373"/>
        <end position="393"/>
    </location>
</feature>
<accession>A0A8A4TQP2</accession>